<dbReference type="InterPro" id="IPR013187">
    <property type="entry name" value="F-box-assoc_dom_typ3"/>
</dbReference>
<evidence type="ECO:0000313" key="3">
    <source>
        <dbReference type="Proteomes" id="UP000245207"/>
    </source>
</evidence>
<comment type="caution">
    <text evidence="2">The sequence shown here is derived from an EMBL/GenBank/DDBJ whole genome shotgun (WGS) entry which is preliminary data.</text>
</comment>
<dbReference type="SMART" id="SM00256">
    <property type="entry name" value="FBOX"/>
    <property type="match status" value="1"/>
</dbReference>
<reference evidence="2 3" key="1">
    <citation type="journal article" date="2018" name="Mol. Plant">
        <title>The genome of Artemisia annua provides insight into the evolution of Asteraceae family and artemisinin biosynthesis.</title>
        <authorList>
            <person name="Shen Q."/>
            <person name="Zhang L."/>
            <person name="Liao Z."/>
            <person name="Wang S."/>
            <person name="Yan T."/>
            <person name="Shi P."/>
            <person name="Liu M."/>
            <person name="Fu X."/>
            <person name="Pan Q."/>
            <person name="Wang Y."/>
            <person name="Lv Z."/>
            <person name="Lu X."/>
            <person name="Zhang F."/>
            <person name="Jiang W."/>
            <person name="Ma Y."/>
            <person name="Chen M."/>
            <person name="Hao X."/>
            <person name="Li L."/>
            <person name="Tang Y."/>
            <person name="Lv G."/>
            <person name="Zhou Y."/>
            <person name="Sun X."/>
            <person name="Brodelius P.E."/>
            <person name="Rose J.K.C."/>
            <person name="Tang K."/>
        </authorList>
    </citation>
    <scope>NUCLEOTIDE SEQUENCE [LARGE SCALE GENOMIC DNA]</scope>
    <source>
        <strain evidence="3">cv. Huhao1</strain>
        <tissue evidence="2">Leaf</tissue>
    </source>
</reference>
<evidence type="ECO:0000259" key="1">
    <source>
        <dbReference type="SMART" id="SM00256"/>
    </source>
</evidence>
<dbReference type="OrthoDB" id="5319261at2759"/>
<dbReference type="PANTHER" id="PTHR31111">
    <property type="entry name" value="BNAA05G37150D PROTEIN-RELATED"/>
    <property type="match status" value="1"/>
</dbReference>
<dbReference type="CDD" id="cd22157">
    <property type="entry name" value="F-box_AtFBW1-like"/>
    <property type="match status" value="1"/>
</dbReference>
<dbReference type="InterPro" id="IPR036047">
    <property type="entry name" value="F-box-like_dom_sf"/>
</dbReference>
<dbReference type="InterPro" id="IPR017451">
    <property type="entry name" value="F-box-assoc_interact_dom"/>
</dbReference>
<dbReference type="PANTHER" id="PTHR31111:SF136">
    <property type="entry name" value="F-BOX ASSOCIATED DOMAIN-CONTAINING PROTEIN"/>
    <property type="match status" value="1"/>
</dbReference>
<organism evidence="2 3">
    <name type="scientific">Artemisia annua</name>
    <name type="common">Sweet wormwood</name>
    <dbReference type="NCBI Taxonomy" id="35608"/>
    <lineage>
        <taxon>Eukaryota</taxon>
        <taxon>Viridiplantae</taxon>
        <taxon>Streptophyta</taxon>
        <taxon>Embryophyta</taxon>
        <taxon>Tracheophyta</taxon>
        <taxon>Spermatophyta</taxon>
        <taxon>Magnoliopsida</taxon>
        <taxon>eudicotyledons</taxon>
        <taxon>Gunneridae</taxon>
        <taxon>Pentapetalae</taxon>
        <taxon>asterids</taxon>
        <taxon>campanulids</taxon>
        <taxon>Asterales</taxon>
        <taxon>Asteraceae</taxon>
        <taxon>Asteroideae</taxon>
        <taxon>Anthemideae</taxon>
        <taxon>Artemisiinae</taxon>
        <taxon>Artemisia</taxon>
    </lineage>
</organism>
<sequence>MAEFASDTIFDILSRLPVKSLARFRRVSKRWCAYIDDDYFGILHGERAVEELTPLMYDPNLSCIVGFDIIKSEEGKFTLEAKKVMSLESELKASCSKYREYIVGVGSTNRGYLVGGSCNGLLYLSLHDILHITSLAVIHPLRKEFYKLPPMQRLLGGLYYLDVEESHGLGFDVSTNTFKMVCVFREENFQRVRLLISQVPPYPIYGNGIFAHGCLYWLAPCGEPKSKSREEIICFDVRNEEFTTICPPKKIGRSDYSVYCQLVDLHGEVGYAYFYNDSIEVWILNQKEWVKHCQFSRKPPLHGYIRILGRWNNDGDILIKSYAGRNYLFVYRLKSGVLDDLNFMGKEYGLQQTYMYMYPASSMFSIRGINKTANSIETDLDSD</sequence>
<gene>
    <name evidence="2" type="ORF">CTI12_AA103550</name>
</gene>
<dbReference type="NCBIfam" id="TIGR01640">
    <property type="entry name" value="F_box_assoc_1"/>
    <property type="match status" value="1"/>
</dbReference>
<dbReference type="Proteomes" id="UP000245207">
    <property type="component" value="Unassembled WGS sequence"/>
</dbReference>
<dbReference type="SUPFAM" id="SSF81383">
    <property type="entry name" value="F-box domain"/>
    <property type="match status" value="1"/>
</dbReference>
<protein>
    <submittedName>
        <fullName evidence="2">F-box domain-containing protein</fullName>
    </submittedName>
</protein>
<dbReference type="Gene3D" id="1.20.1280.50">
    <property type="match status" value="1"/>
</dbReference>
<dbReference type="AlphaFoldDB" id="A0A2U1PWM1"/>
<dbReference type="InterPro" id="IPR001810">
    <property type="entry name" value="F-box_dom"/>
</dbReference>
<feature type="domain" description="F-box" evidence="1">
    <location>
        <begin position="4"/>
        <end position="44"/>
    </location>
</feature>
<accession>A0A2U1PWM1</accession>
<keyword evidence="3" id="KW-1185">Reference proteome</keyword>
<dbReference type="Pfam" id="PF08268">
    <property type="entry name" value="FBA_3"/>
    <property type="match status" value="1"/>
</dbReference>
<name>A0A2U1PWM1_ARTAN</name>
<proteinExistence type="predicted"/>
<dbReference type="Pfam" id="PF00646">
    <property type="entry name" value="F-box"/>
    <property type="match status" value="1"/>
</dbReference>
<evidence type="ECO:0000313" key="2">
    <source>
        <dbReference type="EMBL" id="PWA90103.1"/>
    </source>
</evidence>
<dbReference type="EMBL" id="PKPP01000655">
    <property type="protein sequence ID" value="PWA90103.1"/>
    <property type="molecule type" value="Genomic_DNA"/>
</dbReference>